<evidence type="ECO:0000256" key="3">
    <source>
        <dbReference type="ARBA" id="ARBA00023295"/>
    </source>
</evidence>
<dbReference type="PANTHER" id="PTHR40079">
    <property type="entry name" value="MANNAN ENDO-1,4-BETA-MANNOSIDASE E-RELATED"/>
    <property type="match status" value="1"/>
</dbReference>
<dbReference type="PROSITE" id="PS51764">
    <property type="entry name" value="GH26"/>
    <property type="match status" value="1"/>
</dbReference>
<dbReference type="InterPro" id="IPR022790">
    <property type="entry name" value="GH26_dom"/>
</dbReference>
<feature type="signal peptide" evidence="5">
    <location>
        <begin position="1"/>
        <end position="33"/>
    </location>
</feature>
<keyword evidence="8" id="KW-1185">Reference proteome</keyword>
<evidence type="ECO:0000256" key="4">
    <source>
        <dbReference type="PROSITE-ProRule" id="PRU01100"/>
    </source>
</evidence>
<dbReference type="RefSeq" id="WP_194502161.1">
    <property type="nucleotide sequence ID" value="NZ_JADIVZ010000001.1"/>
</dbReference>
<dbReference type="InterPro" id="IPR017853">
    <property type="entry name" value="GH"/>
</dbReference>
<feature type="active site" description="Nucleophile" evidence="4">
    <location>
        <position position="269"/>
    </location>
</feature>
<dbReference type="SUPFAM" id="SSF51445">
    <property type="entry name" value="(Trans)glycosidases"/>
    <property type="match status" value="1"/>
</dbReference>
<evidence type="ECO:0000259" key="6">
    <source>
        <dbReference type="PROSITE" id="PS51764"/>
    </source>
</evidence>
<keyword evidence="5" id="KW-0732">Signal</keyword>
<protein>
    <submittedName>
        <fullName evidence="7">Beta-mannanase</fullName>
    </submittedName>
</protein>
<accession>A0A930YA33</accession>
<dbReference type="Gene3D" id="3.20.20.80">
    <property type="entry name" value="Glycosidases"/>
    <property type="match status" value="1"/>
</dbReference>
<gene>
    <name evidence="7" type="ORF">ISG29_04825</name>
</gene>
<dbReference type="InterPro" id="IPR000805">
    <property type="entry name" value="Glyco_hydro_26"/>
</dbReference>
<feature type="chain" id="PRO_5037964489" evidence="5">
    <location>
        <begin position="34"/>
        <end position="335"/>
    </location>
</feature>
<dbReference type="GO" id="GO:0016985">
    <property type="term" value="F:mannan endo-1,4-beta-mannosidase activity"/>
    <property type="evidence" value="ECO:0007669"/>
    <property type="project" value="InterPro"/>
</dbReference>
<evidence type="ECO:0000313" key="7">
    <source>
        <dbReference type="EMBL" id="MBF4161003.1"/>
    </source>
</evidence>
<dbReference type="GO" id="GO:0006080">
    <property type="term" value="P:substituted mannan metabolic process"/>
    <property type="evidence" value="ECO:0007669"/>
    <property type="project" value="InterPro"/>
</dbReference>
<dbReference type="PANTHER" id="PTHR40079:SF4">
    <property type="entry name" value="GH26 DOMAIN-CONTAINING PROTEIN-RELATED"/>
    <property type="match status" value="1"/>
</dbReference>
<feature type="domain" description="GH26" evidence="6">
    <location>
        <begin position="32"/>
        <end position="328"/>
    </location>
</feature>
<evidence type="ECO:0000256" key="1">
    <source>
        <dbReference type="ARBA" id="ARBA00007754"/>
    </source>
</evidence>
<dbReference type="EMBL" id="JADIVZ010000001">
    <property type="protein sequence ID" value="MBF4161003.1"/>
    <property type="molecule type" value="Genomic_DNA"/>
</dbReference>
<name>A0A930YA33_9ACTN</name>
<dbReference type="Proteomes" id="UP000656804">
    <property type="component" value="Unassembled WGS sequence"/>
</dbReference>
<evidence type="ECO:0000313" key="8">
    <source>
        <dbReference type="Proteomes" id="UP000656804"/>
    </source>
</evidence>
<feature type="active site" description="Proton donor" evidence="4">
    <location>
        <position position="159"/>
    </location>
</feature>
<sequence>MIRSRIVRRLALVLCAVTMGVCAVLLAPGAAQAARRTTPSLASASEQAERPFGVTMPGTPGGSQLASLASALGRTPDEVMWYVAWSTQTGFPTTDAARVRDLGATPVITWEPWDPSAGLGQTTYSMKSIAAGTWNGYLKSWARGAAKYGSPVVIRFAHEMNGTWYPWAIGVDGTTSADYVGAWNRMRTVFKNAGATNVTFRWNPNVPYPGSTPMAQAWPGASKVDSVALDGYNWGGTLDGTTWTSFADVFENGLDEMATLTSLPVIAGETASVEAGGDDGAAKAQWITAMFATLADDPRFGGFTWFDYDKENDWRIDSYQSTFDAFRTGLTSYVS</sequence>
<comment type="caution">
    <text evidence="7">The sequence shown here is derived from an EMBL/GenBank/DDBJ whole genome shotgun (WGS) entry which is preliminary data.</text>
</comment>
<dbReference type="Pfam" id="PF02156">
    <property type="entry name" value="Glyco_hydro_26"/>
    <property type="match status" value="1"/>
</dbReference>
<evidence type="ECO:0000256" key="5">
    <source>
        <dbReference type="SAM" id="SignalP"/>
    </source>
</evidence>
<evidence type="ECO:0000256" key="2">
    <source>
        <dbReference type="ARBA" id="ARBA00022801"/>
    </source>
</evidence>
<proteinExistence type="inferred from homology"/>
<comment type="similarity">
    <text evidence="1 4">Belongs to the glycosyl hydrolase 26 family.</text>
</comment>
<keyword evidence="3 4" id="KW-0326">Glycosidase</keyword>
<reference evidence="7" key="1">
    <citation type="submission" date="2020-11" db="EMBL/GenBank/DDBJ databases">
        <title>Nocardioides sp. CBS4Y-1, whole genome shotgun sequence.</title>
        <authorList>
            <person name="Tuo L."/>
        </authorList>
    </citation>
    <scope>NUCLEOTIDE SEQUENCE</scope>
    <source>
        <strain evidence="7">CBS4Y-1</strain>
    </source>
</reference>
<organism evidence="7 8">
    <name type="scientific">Nocardioides acrostichi</name>
    <dbReference type="NCBI Taxonomy" id="2784339"/>
    <lineage>
        <taxon>Bacteria</taxon>
        <taxon>Bacillati</taxon>
        <taxon>Actinomycetota</taxon>
        <taxon>Actinomycetes</taxon>
        <taxon>Propionibacteriales</taxon>
        <taxon>Nocardioidaceae</taxon>
        <taxon>Nocardioides</taxon>
    </lineage>
</organism>
<dbReference type="AlphaFoldDB" id="A0A930YA33"/>
<keyword evidence="2 4" id="KW-0378">Hydrolase</keyword>